<evidence type="ECO:0000256" key="3">
    <source>
        <dbReference type="ARBA" id="ARBA00022475"/>
    </source>
</evidence>
<evidence type="ECO:0000256" key="1">
    <source>
        <dbReference type="ARBA" id="ARBA00004651"/>
    </source>
</evidence>
<feature type="transmembrane region" description="Helical" evidence="7">
    <location>
        <begin position="58"/>
        <end position="84"/>
    </location>
</feature>
<dbReference type="RefSeq" id="WP_184027148.1">
    <property type="nucleotide sequence ID" value="NZ_JACHFN010000004.1"/>
</dbReference>
<name>A0A7W8GE84_9DEIO</name>
<proteinExistence type="inferred from homology"/>
<feature type="transmembrane region" description="Helical" evidence="7">
    <location>
        <begin position="117"/>
        <end position="138"/>
    </location>
</feature>
<evidence type="ECO:0000256" key="5">
    <source>
        <dbReference type="ARBA" id="ARBA00022989"/>
    </source>
</evidence>
<protein>
    <submittedName>
        <fullName evidence="8">Putative oxidoreductase</fullName>
    </submittedName>
</protein>
<dbReference type="AlphaFoldDB" id="A0A7W8GE84"/>
<evidence type="ECO:0000256" key="7">
    <source>
        <dbReference type="SAM" id="Phobius"/>
    </source>
</evidence>
<dbReference type="InterPro" id="IPR051907">
    <property type="entry name" value="DoxX-like_oxidoreductase"/>
</dbReference>
<keyword evidence="5 7" id="KW-1133">Transmembrane helix</keyword>
<feature type="transmembrane region" description="Helical" evidence="7">
    <location>
        <begin position="91"/>
        <end position="111"/>
    </location>
</feature>
<evidence type="ECO:0000256" key="6">
    <source>
        <dbReference type="ARBA" id="ARBA00023136"/>
    </source>
</evidence>
<dbReference type="Proteomes" id="UP000525389">
    <property type="component" value="Unassembled WGS sequence"/>
</dbReference>
<dbReference type="GO" id="GO:0005886">
    <property type="term" value="C:plasma membrane"/>
    <property type="evidence" value="ECO:0007669"/>
    <property type="project" value="UniProtKB-SubCell"/>
</dbReference>
<comment type="caution">
    <text evidence="8">The sequence shown here is derived from an EMBL/GenBank/DDBJ whole genome shotgun (WGS) entry which is preliminary data.</text>
</comment>
<comment type="subcellular location">
    <subcellularLocation>
        <location evidence="1">Cell membrane</location>
        <topology evidence="1">Multi-pass membrane protein</topology>
    </subcellularLocation>
</comment>
<keyword evidence="6 7" id="KW-0472">Membrane</keyword>
<dbReference type="PANTHER" id="PTHR33452">
    <property type="entry name" value="OXIDOREDUCTASE CATD-RELATED"/>
    <property type="match status" value="1"/>
</dbReference>
<evidence type="ECO:0000256" key="4">
    <source>
        <dbReference type="ARBA" id="ARBA00022692"/>
    </source>
</evidence>
<sequence length="144" mass="14511">MTTQSAPAAPTASAAQRLDLALTVLRVVIGLIFIAHGAQKLFTFTLPGTTAAFGEMGVPLPGLVAPLVAVLELAGGAALVAGLLTRVVASLLALDMLGAILLVHLPAGFFAPNGVEFPLALLAASVALALTGPGRLSLDALRRR</sequence>
<dbReference type="PANTHER" id="PTHR33452:SF1">
    <property type="entry name" value="INNER MEMBRANE PROTEIN YPHA-RELATED"/>
    <property type="match status" value="1"/>
</dbReference>
<accession>A0A7W8GE84</accession>
<evidence type="ECO:0000313" key="9">
    <source>
        <dbReference type="Proteomes" id="UP000525389"/>
    </source>
</evidence>
<dbReference type="InterPro" id="IPR032808">
    <property type="entry name" value="DoxX"/>
</dbReference>
<evidence type="ECO:0000256" key="2">
    <source>
        <dbReference type="ARBA" id="ARBA00006679"/>
    </source>
</evidence>
<keyword evidence="4 7" id="KW-0812">Transmembrane</keyword>
<comment type="similarity">
    <text evidence="2">Belongs to the DoxX family.</text>
</comment>
<dbReference type="Pfam" id="PF07681">
    <property type="entry name" value="DoxX"/>
    <property type="match status" value="1"/>
</dbReference>
<gene>
    <name evidence="8" type="ORF">HNQ09_001378</name>
</gene>
<feature type="transmembrane region" description="Helical" evidence="7">
    <location>
        <begin position="20"/>
        <end position="38"/>
    </location>
</feature>
<evidence type="ECO:0000313" key="8">
    <source>
        <dbReference type="EMBL" id="MBB5233940.1"/>
    </source>
</evidence>
<keyword evidence="9" id="KW-1185">Reference proteome</keyword>
<reference evidence="8 9" key="1">
    <citation type="submission" date="2020-08" db="EMBL/GenBank/DDBJ databases">
        <title>Genomic Encyclopedia of Type Strains, Phase IV (KMG-IV): sequencing the most valuable type-strain genomes for metagenomic binning, comparative biology and taxonomic classification.</title>
        <authorList>
            <person name="Goeker M."/>
        </authorList>
    </citation>
    <scope>NUCLEOTIDE SEQUENCE [LARGE SCALE GENOMIC DNA]</scope>
    <source>
        <strain evidence="8 9">DSM 101791</strain>
    </source>
</reference>
<dbReference type="EMBL" id="JACHFN010000004">
    <property type="protein sequence ID" value="MBB5233940.1"/>
    <property type="molecule type" value="Genomic_DNA"/>
</dbReference>
<organism evidence="8 9">
    <name type="scientific">Deinococcus budaensis</name>
    <dbReference type="NCBI Taxonomy" id="1665626"/>
    <lineage>
        <taxon>Bacteria</taxon>
        <taxon>Thermotogati</taxon>
        <taxon>Deinococcota</taxon>
        <taxon>Deinococci</taxon>
        <taxon>Deinococcales</taxon>
        <taxon>Deinococcaceae</taxon>
        <taxon>Deinococcus</taxon>
    </lineage>
</organism>
<keyword evidence="3" id="KW-1003">Cell membrane</keyword>